<dbReference type="RefSeq" id="WP_070353467.1">
    <property type="nucleotide sequence ID" value="NZ_CP043474.1"/>
</dbReference>
<dbReference type="AlphaFoldDB" id="A0A1E8Q4A2"/>
<dbReference type="InterPro" id="IPR019587">
    <property type="entry name" value="Polyketide_cyclase/dehydratase"/>
</dbReference>
<dbReference type="InterPro" id="IPR023393">
    <property type="entry name" value="START-like_dom_sf"/>
</dbReference>
<dbReference type="OrthoDB" id="4618973at2"/>
<proteinExistence type="predicted"/>
<dbReference type="EMBL" id="MCHX01000026">
    <property type="protein sequence ID" value="OFJ53325.1"/>
    <property type="molecule type" value="Genomic_DNA"/>
</dbReference>
<sequence>MAQPLLQAEIDIAAPPATVWALVSDLRLMPRWSPQCRYTKVFGPLRQGAKFVNVNRRGRLFWPTTSQITEFVPEQKVAFRVNENNTVWSYELEATPTGTRLVESRHAENGVKAVSNVLVNAVMGGVPSFENELLQGMNDSLTKIKAAAEGA</sequence>
<dbReference type="Gene3D" id="3.30.530.20">
    <property type="match status" value="1"/>
</dbReference>
<reference evidence="1 2" key="1">
    <citation type="submission" date="2016-09" db="EMBL/GenBank/DDBJ databases">
        <title>genome sequence of Mycobacterium sp. 739 SCH.</title>
        <authorList>
            <person name="Greninger A.L."/>
            <person name="Qin X."/>
            <person name="Jerome K."/>
            <person name="Vora S."/>
            <person name="Quinn K."/>
        </authorList>
    </citation>
    <scope>NUCLEOTIDE SEQUENCE [LARGE SCALE GENOMIC DNA]</scope>
    <source>
        <strain evidence="1 2">SCH</strain>
    </source>
</reference>
<name>A0A1E8Q4A2_9MYCO</name>
<protein>
    <submittedName>
        <fullName evidence="1">Polyketide cyclase</fullName>
    </submittedName>
</protein>
<evidence type="ECO:0000313" key="2">
    <source>
        <dbReference type="Proteomes" id="UP000178953"/>
    </source>
</evidence>
<dbReference type="SUPFAM" id="SSF55961">
    <property type="entry name" value="Bet v1-like"/>
    <property type="match status" value="1"/>
</dbReference>
<dbReference type="Proteomes" id="UP000178953">
    <property type="component" value="Unassembled WGS sequence"/>
</dbReference>
<keyword evidence="2" id="KW-1185">Reference proteome</keyword>
<accession>A0A1E8Q4A2</accession>
<comment type="caution">
    <text evidence="1">The sequence shown here is derived from an EMBL/GenBank/DDBJ whole genome shotgun (WGS) entry which is preliminary data.</text>
</comment>
<organism evidence="1 2">
    <name type="scientific">Mycolicibacterium grossiae</name>
    <dbReference type="NCBI Taxonomy" id="1552759"/>
    <lineage>
        <taxon>Bacteria</taxon>
        <taxon>Bacillati</taxon>
        <taxon>Actinomycetota</taxon>
        <taxon>Actinomycetes</taxon>
        <taxon>Mycobacteriales</taxon>
        <taxon>Mycobacteriaceae</taxon>
        <taxon>Mycolicibacterium</taxon>
    </lineage>
</organism>
<evidence type="ECO:0000313" key="1">
    <source>
        <dbReference type="EMBL" id="OFJ53325.1"/>
    </source>
</evidence>
<dbReference type="CDD" id="cd07812">
    <property type="entry name" value="SRPBCC"/>
    <property type="match status" value="1"/>
</dbReference>
<gene>
    <name evidence="1" type="ORF">BEL07_12700</name>
</gene>
<dbReference type="Pfam" id="PF10604">
    <property type="entry name" value="Polyketide_cyc2"/>
    <property type="match status" value="1"/>
</dbReference>